<keyword evidence="2" id="KW-0479">Metal-binding</keyword>
<dbReference type="PRINTS" id="PR00463">
    <property type="entry name" value="EP450I"/>
</dbReference>
<dbReference type="Pfam" id="PF00067">
    <property type="entry name" value="p450"/>
    <property type="match status" value="1"/>
</dbReference>
<proteinExistence type="inferred from homology"/>
<protein>
    <submittedName>
        <fullName evidence="3">Cytochrome P450</fullName>
    </submittedName>
</protein>
<dbReference type="InterPro" id="IPR001128">
    <property type="entry name" value="Cyt_P450"/>
</dbReference>
<dbReference type="SUPFAM" id="SSF48264">
    <property type="entry name" value="Cytochrome P450"/>
    <property type="match status" value="1"/>
</dbReference>
<dbReference type="PRINTS" id="PR00385">
    <property type="entry name" value="P450"/>
</dbReference>
<name>A0A9P9IRR1_9PLEO</name>
<keyword evidence="4" id="KW-1185">Reference proteome</keyword>
<dbReference type="GO" id="GO:0004497">
    <property type="term" value="F:monooxygenase activity"/>
    <property type="evidence" value="ECO:0007669"/>
    <property type="project" value="InterPro"/>
</dbReference>
<keyword evidence="2" id="KW-0349">Heme</keyword>
<gene>
    <name evidence="3" type="ORF">B0J11DRAFT_243311</name>
</gene>
<dbReference type="GO" id="GO:0005506">
    <property type="term" value="F:iron ion binding"/>
    <property type="evidence" value="ECO:0007669"/>
    <property type="project" value="InterPro"/>
</dbReference>
<reference evidence="3" key="1">
    <citation type="journal article" date="2021" name="Nat. Commun.">
        <title>Genetic determinants of endophytism in the Arabidopsis root mycobiome.</title>
        <authorList>
            <person name="Mesny F."/>
            <person name="Miyauchi S."/>
            <person name="Thiergart T."/>
            <person name="Pickel B."/>
            <person name="Atanasova L."/>
            <person name="Karlsson M."/>
            <person name="Huettel B."/>
            <person name="Barry K.W."/>
            <person name="Haridas S."/>
            <person name="Chen C."/>
            <person name="Bauer D."/>
            <person name="Andreopoulos W."/>
            <person name="Pangilinan J."/>
            <person name="LaButti K."/>
            <person name="Riley R."/>
            <person name="Lipzen A."/>
            <person name="Clum A."/>
            <person name="Drula E."/>
            <person name="Henrissat B."/>
            <person name="Kohler A."/>
            <person name="Grigoriev I.V."/>
            <person name="Martin F.M."/>
            <person name="Hacquard S."/>
        </authorList>
    </citation>
    <scope>NUCLEOTIDE SEQUENCE</scope>
    <source>
        <strain evidence="3">MPI-CAGE-CH-0243</strain>
    </source>
</reference>
<comment type="cofactor">
    <cofactor evidence="2">
        <name>heme</name>
        <dbReference type="ChEBI" id="CHEBI:30413"/>
    </cofactor>
</comment>
<dbReference type="Proteomes" id="UP000700596">
    <property type="component" value="Unassembled WGS sequence"/>
</dbReference>
<dbReference type="CDD" id="cd11070">
    <property type="entry name" value="CYP56-like"/>
    <property type="match status" value="1"/>
</dbReference>
<dbReference type="AlphaFoldDB" id="A0A9P9IRR1"/>
<dbReference type="PANTHER" id="PTHR24305">
    <property type="entry name" value="CYTOCHROME P450"/>
    <property type="match status" value="1"/>
</dbReference>
<evidence type="ECO:0000256" key="1">
    <source>
        <dbReference type="ARBA" id="ARBA00010617"/>
    </source>
</evidence>
<organism evidence="3 4">
    <name type="scientific">Dendryphion nanum</name>
    <dbReference type="NCBI Taxonomy" id="256645"/>
    <lineage>
        <taxon>Eukaryota</taxon>
        <taxon>Fungi</taxon>
        <taxon>Dikarya</taxon>
        <taxon>Ascomycota</taxon>
        <taxon>Pezizomycotina</taxon>
        <taxon>Dothideomycetes</taxon>
        <taxon>Pleosporomycetidae</taxon>
        <taxon>Pleosporales</taxon>
        <taxon>Torulaceae</taxon>
        <taxon>Dendryphion</taxon>
    </lineage>
</organism>
<feature type="binding site" description="axial binding residue" evidence="2">
    <location>
        <position position="504"/>
    </location>
    <ligand>
        <name>heme</name>
        <dbReference type="ChEBI" id="CHEBI:30413"/>
    </ligand>
    <ligandPart>
        <name>Fe</name>
        <dbReference type="ChEBI" id="CHEBI:18248"/>
    </ligandPart>
</feature>
<keyword evidence="2" id="KW-0408">Iron</keyword>
<comment type="caution">
    <text evidence="3">The sequence shown here is derived from an EMBL/GenBank/DDBJ whole genome shotgun (WGS) entry which is preliminary data.</text>
</comment>
<evidence type="ECO:0000313" key="3">
    <source>
        <dbReference type="EMBL" id="KAH7130051.1"/>
    </source>
</evidence>
<dbReference type="GO" id="GO:0016705">
    <property type="term" value="F:oxidoreductase activity, acting on paired donors, with incorporation or reduction of molecular oxygen"/>
    <property type="evidence" value="ECO:0007669"/>
    <property type="project" value="InterPro"/>
</dbReference>
<dbReference type="InterPro" id="IPR002401">
    <property type="entry name" value="Cyt_P450_E_grp-I"/>
</dbReference>
<evidence type="ECO:0000256" key="2">
    <source>
        <dbReference type="PIRSR" id="PIRSR602401-1"/>
    </source>
</evidence>
<dbReference type="GO" id="GO:0020037">
    <property type="term" value="F:heme binding"/>
    <property type="evidence" value="ECO:0007669"/>
    <property type="project" value="InterPro"/>
</dbReference>
<dbReference type="Gene3D" id="1.10.630.10">
    <property type="entry name" value="Cytochrome P450"/>
    <property type="match status" value="1"/>
</dbReference>
<accession>A0A9P9IRR1</accession>
<sequence length="574" mass="65029">MILLLILLTVPSYILWTLICLEINHRRASRMGIPLIRIPVDFFNVPFQVFEPFLWSTLSFFNIPLPYCARYMKRGWHFTEKARSHLELGPVFAFVTPKEVSVQLCDPEAIHEVWGRRADFPRPARNYELLSVYGPSISTASPENWARHRKVLASPFGNEAVMRSVWDESVRQTQQMMHAWTISGIGSISADMRAVSLNVLAATGFRRAFDFKASGKTGVGSETTLGKEEETTGRFSYRDALQIVLDNAILILLIPRKHLQYSFLPAWMRRIGKAAEDFYVHMQELLREEVAAANRGEKGSGSLITAFERALDEHDRDKTKGLSADEILGNLFVINFAGHDTTANTLAFAALLLAAHPEVQDWIAEEINAALQGLGEGEGSYGELFPKLVRCRAVMLETLRLFPPIMSLPKITTVSQAQTLRVGDREITLLPDTFILSSVLGTHTHPDYWSDPLTWQPTRWIESKFNPPEVLPRYLQTGDSPFEERIRAPVRKAYFPWSDGPQNCPGLKFSEVEFVAVLAYLFREHRIETVSEAGETGEQARERTKKVVNDCEATMLLKMRDADRVNVKFVTARK</sequence>
<evidence type="ECO:0000313" key="4">
    <source>
        <dbReference type="Proteomes" id="UP000700596"/>
    </source>
</evidence>
<dbReference type="EMBL" id="JAGMWT010000004">
    <property type="protein sequence ID" value="KAH7130051.1"/>
    <property type="molecule type" value="Genomic_DNA"/>
</dbReference>
<dbReference type="OrthoDB" id="1470350at2759"/>
<dbReference type="PANTHER" id="PTHR24305:SF166">
    <property type="entry name" value="CYTOCHROME P450 12A4, MITOCHONDRIAL-RELATED"/>
    <property type="match status" value="1"/>
</dbReference>
<dbReference type="InterPro" id="IPR036396">
    <property type="entry name" value="Cyt_P450_sf"/>
</dbReference>
<dbReference type="InterPro" id="IPR050121">
    <property type="entry name" value="Cytochrome_P450_monoxygenase"/>
</dbReference>
<comment type="similarity">
    <text evidence="1">Belongs to the cytochrome P450 family.</text>
</comment>